<gene>
    <name evidence="3" type="ORF">MONBRDRAFT_11800</name>
</gene>
<dbReference type="InterPro" id="IPR012171">
    <property type="entry name" value="Fatty_acid_desaturase"/>
</dbReference>
<reference evidence="3 4" key="1">
    <citation type="journal article" date="2008" name="Nature">
        <title>The genome of the choanoflagellate Monosiga brevicollis and the origin of metazoans.</title>
        <authorList>
            <consortium name="JGI Sequencing"/>
            <person name="King N."/>
            <person name="Westbrook M.J."/>
            <person name="Young S.L."/>
            <person name="Kuo A."/>
            <person name="Abedin M."/>
            <person name="Chapman J."/>
            <person name="Fairclough S."/>
            <person name="Hellsten U."/>
            <person name="Isogai Y."/>
            <person name="Letunic I."/>
            <person name="Marr M."/>
            <person name="Pincus D."/>
            <person name="Putnam N."/>
            <person name="Rokas A."/>
            <person name="Wright K.J."/>
            <person name="Zuzow R."/>
            <person name="Dirks W."/>
            <person name="Good M."/>
            <person name="Goodstein D."/>
            <person name="Lemons D."/>
            <person name="Li W."/>
            <person name="Lyons J.B."/>
            <person name="Morris A."/>
            <person name="Nichols S."/>
            <person name="Richter D.J."/>
            <person name="Salamov A."/>
            <person name="Bork P."/>
            <person name="Lim W.A."/>
            <person name="Manning G."/>
            <person name="Miller W.T."/>
            <person name="McGinnis W."/>
            <person name="Shapiro H."/>
            <person name="Tjian R."/>
            <person name="Grigoriev I.V."/>
            <person name="Rokhsar D."/>
        </authorList>
    </citation>
    <scope>NUCLEOTIDE SEQUENCE [LARGE SCALE GENOMIC DNA]</scope>
    <source>
        <strain evidence="4">MX1 / ATCC 50154</strain>
    </source>
</reference>
<dbReference type="Proteomes" id="UP000001357">
    <property type="component" value="Unassembled WGS sequence"/>
</dbReference>
<protein>
    <recommendedName>
        <fullName evidence="2">Cytochrome b5 heme-binding domain-containing protein</fullName>
    </recommendedName>
</protein>
<feature type="transmembrane region" description="Helical" evidence="1">
    <location>
        <begin position="136"/>
        <end position="153"/>
    </location>
</feature>
<dbReference type="InterPro" id="IPR005804">
    <property type="entry name" value="FA_desaturase_dom"/>
</dbReference>
<proteinExistence type="predicted"/>
<name>A9VAB5_MONBE</name>
<dbReference type="InterPro" id="IPR036400">
    <property type="entry name" value="Cyt_B5-like_heme/steroid_sf"/>
</dbReference>
<dbReference type="Pfam" id="PF00487">
    <property type="entry name" value="FA_desaturase"/>
    <property type="match status" value="1"/>
</dbReference>
<dbReference type="EMBL" id="CH991573">
    <property type="protein sequence ID" value="EDQ85511.1"/>
    <property type="molecule type" value="Genomic_DNA"/>
</dbReference>
<dbReference type="InterPro" id="IPR001199">
    <property type="entry name" value="Cyt_B5-like_heme/steroid-bd"/>
</dbReference>
<feature type="transmembrane region" description="Helical" evidence="1">
    <location>
        <begin position="112"/>
        <end position="130"/>
    </location>
</feature>
<keyword evidence="4" id="KW-1185">Reference proteome</keyword>
<dbReference type="GO" id="GO:0042759">
    <property type="term" value="P:long-chain fatty acid biosynthetic process"/>
    <property type="evidence" value="ECO:0007669"/>
    <property type="project" value="UniProtKB-ARBA"/>
</dbReference>
<feature type="domain" description="Cytochrome b5 heme-binding" evidence="2">
    <location>
        <begin position="1"/>
        <end position="56"/>
    </location>
</feature>
<organism evidence="3 4">
    <name type="scientific">Monosiga brevicollis</name>
    <name type="common">Choanoflagellate</name>
    <dbReference type="NCBI Taxonomy" id="81824"/>
    <lineage>
        <taxon>Eukaryota</taxon>
        <taxon>Choanoflagellata</taxon>
        <taxon>Craspedida</taxon>
        <taxon>Salpingoecidae</taxon>
        <taxon>Monosiga</taxon>
    </lineage>
</organism>
<dbReference type="GO" id="GO:0006629">
    <property type="term" value="P:lipid metabolic process"/>
    <property type="evidence" value="ECO:0000318"/>
    <property type="project" value="GO_Central"/>
</dbReference>
<keyword evidence="1" id="KW-0472">Membrane</keyword>
<dbReference type="Pfam" id="PF00173">
    <property type="entry name" value="Cyt-b5"/>
    <property type="match status" value="1"/>
</dbReference>
<dbReference type="AlphaFoldDB" id="A9VAB5"/>
<sequence length="329" mass="37438">MASSVERDDLVWVNNVPYNVKEFASRHPGGKTFVSLYGGRDATDAFATYHRRTFPHKSMQGYAVPKEVAAQHEPVASSSLSEDDPDFLNLCREVNEFLHKTGRGKGFAPPVYYLKVALILVAAVVLEVSVVREPNVFLAALLGFVFALIGLNIQHDANHGAVSQRPWINIVLGMTQDWIGGNSLLWLHQHTTIHHIECNDLDHDRDMMDNPVLRFSPLRSRWFFQSLQGFYFLALEAGYAAKVIIGDWYNLLLNMYEGVPISRTVPGWRWWSSVLARICWLVRLVAIPVYLHGWQASCFRAQHMFIVHALACTRPIPFMFHEAFDWASN</sequence>
<dbReference type="KEGG" id="mbr:MONBRDRAFT_11800"/>
<dbReference type="InParanoid" id="A9VAB5"/>
<evidence type="ECO:0000259" key="2">
    <source>
        <dbReference type="PROSITE" id="PS50255"/>
    </source>
</evidence>
<dbReference type="PROSITE" id="PS50255">
    <property type="entry name" value="CYTOCHROME_B5_2"/>
    <property type="match status" value="1"/>
</dbReference>
<dbReference type="STRING" id="81824.A9VAB5"/>
<dbReference type="GO" id="GO:0006636">
    <property type="term" value="P:unsaturated fatty acid biosynthetic process"/>
    <property type="evidence" value="ECO:0007669"/>
    <property type="project" value="UniProtKB-ARBA"/>
</dbReference>
<keyword evidence="1" id="KW-1133">Transmembrane helix</keyword>
<evidence type="ECO:0000313" key="3">
    <source>
        <dbReference type="EMBL" id="EDQ85511.1"/>
    </source>
</evidence>
<dbReference type="eggNOG" id="KOG4232">
    <property type="taxonomic scope" value="Eukaryota"/>
</dbReference>
<dbReference type="GO" id="GO:0016020">
    <property type="term" value="C:membrane"/>
    <property type="evidence" value="ECO:0000318"/>
    <property type="project" value="GO_Central"/>
</dbReference>
<dbReference type="GO" id="GO:0016717">
    <property type="term" value="F:oxidoreductase activity, acting on paired donors, with oxidation of a pair of donors resulting in the reduction of molecular oxygen to two molecules of water"/>
    <property type="evidence" value="ECO:0000318"/>
    <property type="project" value="GO_Central"/>
</dbReference>
<dbReference type="RefSeq" id="XP_001749702.1">
    <property type="nucleotide sequence ID" value="XM_001749650.1"/>
</dbReference>
<accession>A9VAB5</accession>
<dbReference type="PANTHER" id="PTHR19353">
    <property type="entry name" value="FATTY ACID DESATURASE 2"/>
    <property type="match status" value="1"/>
</dbReference>
<dbReference type="Gene3D" id="3.10.120.10">
    <property type="entry name" value="Cytochrome b5-like heme/steroid binding domain"/>
    <property type="match status" value="1"/>
</dbReference>
<evidence type="ECO:0000256" key="1">
    <source>
        <dbReference type="SAM" id="Phobius"/>
    </source>
</evidence>
<dbReference type="GeneID" id="5894996"/>
<dbReference type="PANTHER" id="PTHR19353:SF19">
    <property type="entry name" value="DELTA(5) FATTY ACID DESATURASE C-RELATED"/>
    <property type="match status" value="1"/>
</dbReference>
<evidence type="ECO:0000313" key="4">
    <source>
        <dbReference type="Proteomes" id="UP000001357"/>
    </source>
</evidence>
<keyword evidence="1" id="KW-0812">Transmembrane</keyword>
<dbReference type="SUPFAM" id="SSF55856">
    <property type="entry name" value="Cytochrome b5-like heme/steroid binding domain"/>
    <property type="match status" value="1"/>
</dbReference>